<gene>
    <name evidence="1" type="ORF">FG051_02380</name>
</gene>
<reference evidence="1 2" key="1">
    <citation type="submission" date="2019-05" db="EMBL/GenBank/DDBJ databases">
        <title>Genome Sequence of Lactobacillus futsaii Y97, a Potential Probiotic Strain Isolated from the Futsai of Taiwan.</title>
        <authorList>
            <person name="Du X."/>
        </authorList>
    </citation>
    <scope>NUCLEOTIDE SEQUENCE [LARGE SCALE GENOMIC DNA]</scope>
    <source>
        <strain evidence="1 2">Y97</strain>
    </source>
</reference>
<protein>
    <submittedName>
        <fullName evidence="1">Uncharacterized protein</fullName>
    </submittedName>
</protein>
<accession>A0A5B7T0A8</accession>
<dbReference type="EMBL" id="CP040736">
    <property type="protein sequence ID" value="QCX24020.1"/>
    <property type="molecule type" value="Genomic_DNA"/>
</dbReference>
<dbReference type="Proteomes" id="UP000310673">
    <property type="component" value="Chromosome"/>
</dbReference>
<name>A0A5B7T0A8_9LACO</name>
<evidence type="ECO:0000313" key="2">
    <source>
        <dbReference type="Proteomes" id="UP000310673"/>
    </source>
</evidence>
<dbReference type="AlphaFoldDB" id="A0A5B7T0A8"/>
<sequence>MTFYIPLLDILKMRIIVMSGITIIKPRKTEQIPLKEVLDLFGQNPEFGDKRSKTRWIFFMKGLEK</sequence>
<evidence type="ECO:0000313" key="1">
    <source>
        <dbReference type="EMBL" id="QCX24020.1"/>
    </source>
</evidence>
<organism evidence="1 2">
    <name type="scientific">Companilactobacillus futsaii</name>
    <dbReference type="NCBI Taxonomy" id="938155"/>
    <lineage>
        <taxon>Bacteria</taxon>
        <taxon>Bacillati</taxon>
        <taxon>Bacillota</taxon>
        <taxon>Bacilli</taxon>
        <taxon>Lactobacillales</taxon>
        <taxon>Lactobacillaceae</taxon>
        <taxon>Companilactobacillus</taxon>
    </lineage>
</organism>
<dbReference type="KEGG" id="lft:FG051_02380"/>
<proteinExistence type="predicted"/>